<feature type="signal peptide" evidence="2">
    <location>
        <begin position="1"/>
        <end position="26"/>
    </location>
</feature>
<organism evidence="3">
    <name type="scientific">Streptomyces sp. NBC_01393</name>
    <dbReference type="NCBI Taxonomy" id="2903851"/>
    <lineage>
        <taxon>Bacteria</taxon>
        <taxon>Bacillati</taxon>
        <taxon>Actinomycetota</taxon>
        <taxon>Actinomycetes</taxon>
        <taxon>Kitasatosporales</taxon>
        <taxon>Streptomycetaceae</taxon>
        <taxon>Streptomyces</taxon>
    </lineage>
</organism>
<protein>
    <recommendedName>
        <fullName evidence="4">Secreted protein</fullName>
    </recommendedName>
</protein>
<dbReference type="EMBL" id="CP109546">
    <property type="protein sequence ID" value="WTZ06721.1"/>
    <property type="molecule type" value="Genomic_DNA"/>
</dbReference>
<accession>A0AAU3HMD6</accession>
<sequence>MNVTRTLTAAGLAAASALLAAAPAHAGIIDGSLNDLHAASQSNVLGALVNSKLSGNDNNNANSRSTGALNGVLGIL</sequence>
<evidence type="ECO:0000256" key="2">
    <source>
        <dbReference type="SAM" id="SignalP"/>
    </source>
</evidence>
<evidence type="ECO:0000313" key="3">
    <source>
        <dbReference type="EMBL" id="WTZ06721.1"/>
    </source>
</evidence>
<proteinExistence type="predicted"/>
<gene>
    <name evidence="3" type="ORF">OG699_00910</name>
</gene>
<name>A0AAU3HMD6_9ACTN</name>
<dbReference type="AlphaFoldDB" id="A0AAU3HMD6"/>
<reference evidence="3" key="1">
    <citation type="submission" date="2022-10" db="EMBL/GenBank/DDBJ databases">
        <title>The complete genomes of actinobacterial strains from the NBC collection.</title>
        <authorList>
            <person name="Joergensen T.S."/>
            <person name="Alvarez Arevalo M."/>
            <person name="Sterndorff E.B."/>
            <person name="Faurdal D."/>
            <person name="Vuksanovic O."/>
            <person name="Mourched A.-S."/>
            <person name="Charusanti P."/>
            <person name="Shaw S."/>
            <person name="Blin K."/>
            <person name="Weber T."/>
        </authorList>
    </citation>
    <scope>NUCLEOTIDE SEQUENCE</scope>
    <source>
        <strain evidence="3">NBC_01393</strain>
    </source>
</reference>
<feature type="region of interest" description="Disordered" evidence="1">
    <location>
        <begin position="55"/>
        <end position="76"/>
    </location>
</feature>
<feature type="chain" id="PRO_5043794020" description="Secreted protein" evidence="2">
    <location>
        <begin position="27"/>
        <end position="76"/>
    </location>
</feature>
<keyword evidence="2" id="KW-0732">Signal</keyword>
<evidence type="ECO:0000256" key="1">
    <source>
        <dbReference type="SAM" id="MobiDB-lite"/>
    </source>
</evidence>
<feature type="compositionally biased region" description="Polar residues" evidence="1">
    <location>
        <begin position="55"/>
        <end position="68"/>
    </location>
</feature>
<evidence type="ECO:0008006" key="4">
    <source>
        <dbReference type="Google" id="ProtNLM"/>
    </source>
</evidence>